<dbReference type="EMBL" id="JASBWV010000002">
    <property type="protein sequence ID" value="KAJ9127535.1"/>
    <property type="molecule type" value="Genomic_DNA"/>
</dbReference>
<organism evidence="1 2">
    <name type="scientific">Naganishia onofrii</name>
    <dbReference type="NCBI Taxonomy" id="1851511"/>
    <lineage>
        <taxon>Eukaryota</taxon>
        <taxon>Fungi</taxon>
        <taxon>Dikarya</taxon>
        <taxon>Basidiomycota</taxon>
        <taxon>Agaricomycotina</taxon>
        <taxon>Tremellomycetes</taxon>
        <taxon>Filobasidiales</taxon>
        <taxon>Filobasidiaceae</taxon>
        <taxon>Naganishia</taxon>
    </lineage>
</organism>
<proteinExistence type="predicted"/>
<protein>
    <submittedName>
        <fullName evidence="1">Uncharacterized protein</fullName>
    </submittedName>
</protein>
<keyword evidence="2" id="KW-1185">Reference proteome</keyword>
<evidence type="ECO:0000313" key="2">
    <source>
        <dbReference type="Proteomes" id="UP001234202"/>
    </source>
</evidence>
<reference evidence="1" key="1">
    <citation type="submission" date="2023-04" db="EMBL/GenBank/DDBJ databases">
        <title>Draft Genome sequencing of Naganishia species isolated from polar environments using Oxford Nanopore Technology.</title>
        <authorList>
            <person name="Leo P."/>
            <person name="Venkateswaran K."/>
        </authorList>
    </citation>
    <scope>NUCLEOTIDE SEQUENCE</scope>
    <source>
        <strain evidence="1">DBVPG 5303</strain>
    </source>
</reference>
<gene>
    <name evidence="1" type="ORF">QFC24_000944</name>
</gene>
<accession>A0ACC2XVA5</accession>
<sequence>MAPTGTTSSTSLPAEAQALEKYFVLDKARLNEIVTGFRREFEDGLKNFGRDTAMIPSYCLSVPNGTEVGTFLALDLGGTNLRVCEVKLTGNHDFTVKQQKYKVSEALKHGDAKDLFDYIAESVDAFMTEVGTENGEDEAVHLGFTFSFPVEQTALDKGTLLTWTKGFACKNAIGHDVVKLLQDALDAKHIKVKCSALVNDTVGTLLSRSYQNGPALIGAIFGTGTNGAYIDKVETIEKLGKEAIAESQKGGPDAGEFMVINTEWGAIDNGDNSPPFSALRFPTLPDLGEIVRNMLLYLIDFSVLFDGHSSSILNTHYGLDTALVSEIEAAKSDDEVIKVLTKDLGMAKEVIKPEDVQIVKWACRIVSSRAASLSACALAAVVLHTGRAQSNGTNDTIDIGMDGSYFLSLLVSVAEFLPFFEERMRAALRLILGDEGEKRIKMGLAKDGSGVGAALCALQAKKAETANAGKPVHPQSKRMDALVP</sequence>
<evidence type="ECO:0000313" key="1">
    <source>
        <dbReference type="EMBL" id="KAJ9127535.1"/>
    </source>
</evidence>
<comment type="caution">
    <text evidence="1">The sequence shown here is derived from an EMBL/GenBank/DDBJ whole genome shotgun (WGS) entry which is preliminary data.</text>
</comment>
<name>A0ACC2XVA5_9TREE</name>
<dbReference type="Proteomes" id="UP001234202">
    <property type="component" value="Unassembled WGS sequence"/>
</dbReference>